<dbReference type="HOGENOM" id="CLU_2498033_0_0_1"/>
<dbReference type="EMBL" id="KL142369">
    <property type="protein sequence ID" value="KDR82575.1"/>
    <property type="molecule type" value="Genomic_DNA"/>
</dbReference>
<organism evidence="2 3">
    <name type="scientific">Galerina marginata (strain CBS 339.88)</name>
    <dbReference type="NCBI Taxonomy" id="685588"/>
    <lineage>
        <taxon>Eukaryota</taxon>
        <taxon>Fungi</taxon>
        <taxon>Dikarya</taxon>
        <taxon>Basidiomycota</taxon>
        <taxon>Agaricomycotina</taxon>
        <taxon>Agaricomycetes</taxon>
        <taxon>Agaricomycetidae</taxon>
        <taxon>Agaricales</taxon>
        <taxon>Agaricineae</taxon>
        <taxon>Strophariaceae</taxon>
        <taxon>Galerina</taxon>
    </lineage>
</organism>
<keyword evidence="1" id="KW-0472">Membrane</keyword>
<protein>
    <submittedName>
        <fullName evidence="2">Uncharacterized protein</fullName>
    </submittedName>
</protein>
<keyword evidence="1" id="KW-1133">Transmembrane helix</keyword>
<proteinExistence type="predicted"/>
<dbReference type="AlphaFoldDB" id="A0A067TH87"/>
<accession>A0A067TH87</accession>
<keyword evidence="1" id="KW-0812">Transmembrane</keyword>
<feature type="transmembrane region" description="Helical" evidence="1">
    <location>
        <begin position="56"/>
        <end position="78"/>
    </location>
</feature>
<sequence>MNRATVVKKVPVGLSGNLNAGSDLSLPDMVVGGTFGFNRCFHQVCKVTRLSRRSMFGACLIVNNIYVISASYSGPLLLSSILDGGQ</sequence>
<keyword evidence="3" id="KW-1185">Reference proteome</keyword>
<name>A0A067TH87_GALM3</name>
<evidence type="ECO:0000313" key="3">
    <source>
        <dbReference type="Proteomes" id="UP000027222"/>
    </source>
</evidence>
<reference evidence="3" key="1">
    <citation type="journal article" date="2014" name="Proc. Natl. Acad. Sci. U.S.A.">
        <title>Extensive sampling of basidiomycete genomes demonstrates inadequacy of the white-rot/brown-rot paradigm for wood decay fungi.</title>
        <authorList>
            <person name="Riley R."/>
            <person name="Salamov A.A."/>
            <person name="Brown D.W."/>
            <person name="Nagy L.G."/>
            <person name="Floudas D."/>
            <person name="Held B.W."/>
            <person name="Levasseur A."/>
            <person name="Lombard V."/>
            <person name="Morin E."/>
            <person name="Otillar R."/>
            <person name="Lindquist E.A."/>
            <person name="Sun H."/>
            <person name="LaButti K.M."/>
            <person name="Schmutz J."/>
            <person name="Jabbour D."/>
            <person name="Luo H."/>
            <person name="Baker S.E."/>
            <person name="Pisabarro A.G."/>
            <person name="Walton J.D."/>
            <person name="Blanchette R.A."/>
            <person name="Henrissat B."/>
            <person name="Martin F."/>
            <person name="Cullen D."/>
            <person name="Hibbett D.S."/>
            <person name="Grigoriev I.V."/>
        </authorList>
    </citation>
    <scope>NUCLEOTIDE SEQUENCE [LARGE SCALE GENOMIC DNA]</scope>
    <source>
        <strain evidence="3">CBS 339.88</strain>
    </source>
</reference>
<evidence type="ECO:0000256" key="1">
    <source>
        <dbReference type="SAM" id="Phobius"/>
    </source>
</evidence>
<gene>
    <name evidence="2" type="ORF">GALMADRAFT_831881</name>
</gene>
<evidence type="ECO:0000313" key="2">
    <source>
        <dbReference type="EMBL" id="KDR82575.1"/>
    </source>
</evidence>
<dbReference type="Proteomes" id="UP000027222">
    <property type="component" value="Unassembled WGS sequence"/>
</dbReference>